<gene>
    <name evidence="1" type="ORF">LL038_19415</name>
</gene>
<organism evidence="1 2">
    <name type="scientific">Clostridium estertheticum</name>
    <dbReference type="NCBI Taxonomy" id="238834"/>
    <lineage>
        <taxon>Bacteria</taxon>
        <taxon>Bacillati</taxon>
        <taxon>Bacillota</taxon>
        <taxon>Clostridia</taxon>
        <taxon>Eubacteriales</taxon>
        <taxon>Clostridiaceae</taxon>
        <taxon>Clostridium</taxon>
    </lineage>
</organism>
<dbReference type="PANTHER" id="PTHR33221">
    <property type="entry name" value="WINGED HELIX-TURN-HELIX TRANSCRIPTIONAL REGULATOR, RRF2 FAMILY"/>
    <property type="match status" value="1"/>
</dbReference>
<dbReference type="RefSeq" id="WP_216126589.1">
    <property type="nucleotide sequence ID" value="NZ_CP086239.1"/>
</dbReference>
<dbReference type="PANTHER" id="PTHR33221:SF15">
    <property type="entry name" value="HTH-TYPE TRANSCRIPTIONAL REGULATOR YWGB-RELATED"/>
    <property type="match status" value="1"/>
</dbReference>
<protein>
    <submittedName>
        <fullName evidence="1">Rrf2 family transcriptional regulator</fullName>
    </submittedName>
</protein>
<dbReference type="Proteomes" id="UP001164733">
    <property type="component" value="Chromosome"/>
</dbReference>
<name>A0AA47EGE2_9CLOT</name>
<dbReference type="PROSITE" id="PS51197">
    <property type="entry name" value="HTH_RRF2_2"/>
    <property type="match status" value="1"/>
</dbReference>
<dbReference type="EMBL" id="CP086239">
    <property type="protein sequence ID" value="WAG59728.1"/>
    <property type="molecule type" value="Genomic_DNA"/>
</dbReference>
<evidence type="ECO:0000313" key="1">
    <source>
        <dbReference type="EMBL" id="WAG59728.1"/>
    </source>
</evidence>
<evidence type="ECO:0000313" key="2">
    <source>
        <dbReference type="Proteomes" id="UP001164733"/>
    </source>
</evidence>
<dbReference type="AlphaFoldDB" id="A0AA47EGE2"/>
<accession>A0AA47EGE2</accession>
<dbReference type="GO" id="GO:0005829">
    <property type="term" value="C:cytosol"/>
    <property type="evidence" value="ECO:0007669"/>
    <property type="project" value="TreeGrafter"/>
</dbReference>
<sequence>MQISSKFTIGVHLLVVIDYLGDSEKVTSNILAGSIGVNPVIVRNVMGNLKEAGIINISQGKSGISLARGLNEISFYDIYKAVDCVDDEGIFHFHENPNPECPIGRNIHKSMDGKLAKIQECMENEMRYITVADVAVDVKKEIEAAE</sequence>
<dbReference type="GO" id="GO:0003700">
    <property type="term" value="F:DNA-binding transcription factor activity"/>
    <property type="evidence" value="ECO:0007669"/>
    <property type="project" value="TreeGrafter"/>
</dbReference>
<reference evidence="1" key="1">
    <citation type="submission" date="2021-11" db="EMBL/GenBank/DDBJ databases">
        <title>Clostridia strains as spoilage organisms.</title>
        <authorList>
            <person name="Wambui J."/>
            <person name="Stevens M.J.A."/>
            <person name="Stephan R."/>
        </authorList>
    </citation>
    <scope>NUCLEOTIDE SEQUENCE</scope>
    <source>
        <strain evidence="1">CF009</strain>
    </source>
</reference>
<proteinExistence type="predicted"/>
<dbReference type="Pfam" id="PF02082">
    <property type="entry name" value="Rrf2"/>
    <property type="match status" value="1"/>
</dbReference>
<dbReference type="InterPro" id="IPR000944">
    <property type="entry name" value="Tscrpt_reg_Rrf2"/>
</dbReference>